<name>A0A7C9N3A9_9RHOB</name>
<keyword evidence="1" id="KW-0678">Repressor</keyword>
<dbReference type="Gene3D" id="3.40.50.1360">
    <property type="match status" value="1"/>
</dbReference>
<dbReference type="SMART" id="SM01134">
    <property type="entry name" value="DeoRC"/>
    <property type="match status" value="1"/>
</dbReference>
<dbReference type="InterPro" id="IPR037171">
    <property type="entry name" value="NagB/RpiA_transferase-like"/>
</dbReference>
<proteinExistence type="predicted"/>
<dbReference type="PROSITE" id="PS51000">
    <property type="entry name" value="HTH_DEOR_2"/>
    <property type="match status" value="1"/>
</dbReference>
<dbReference type="GO" id="GO:0003677">
    <property type="term" value="F:DNA binding"/>
    <property type="evidence" value="ECO:0007669"/>
    <property type="project" value="UniProtKB-KW"/>
</dbReference>
<dbReference type="AlphaFoldDB" id="A0A7C9N3A9"/>
<dbReference type="Pfam" id="PF00455">
    <property type="entry name" value="DeoRC"/>
    <property type="match status" value="1"/>
</dbReference>
<dbReference type="PROSITE" id="PS00894">
    <property type="entry name" value="HTH_DEOR_1"/>
    <property type="match status" value="1"/>
</dbReference>
<dbReference type="SUPFAM" id="SSF46785">
    <property type="entry name" value="Winged helix' DNA-binding domain"/>
    <property type="match status" value="1"/>
</dbReference>
<dbReference type="RefSeq" id="WP_160765781.1">
    <property type="nucleotide sequence ID" value="NZ_WUPT01000007.1"/>
</dbReference>
<dbReference type="Pfam" id="PF08220">
    <property type="entry name" value="HTH_DeoR"/>
    <property type="match status" value="1"/>
</dbReference>
<keyword evidence="7" id="KW-1185">Reference proteome</keyword>
<dbReference type="PANTHER" id="PTHR30363:SF4">
    <property type="entry name" value="GLYCEROL-3-PHOSPHATE REGULON REPRESSOR"/>
    <property type="match status" value="1"/>
</dbReference>
<dbReference type="PANTHER" id="PTHR30363">
    <property type="entry name" value="HTH-TYPE TRANSCRIPTIONAL REGULATOR SRLR-RELATED"/>
    <property type="match status" value="1"/>
</dbReference>
<reference evidence="6 7" key="2">
    <citation type="submission" date="2020-03" db="EMBL/GenBank/DDBJ databases">
        <title>Kangsaoukella pontilimi gen. nov., sp. nov., a new member of the family Rhodobacteraceae isolated from a tidal mudflat.</title>
        <authorList>
            <person name="Kim I.S."/>
        </authorList>
    </citation>
    <scope>NUCLEOTIDE SEQUENCE [LARGE SCALE GENOMIC DNA]</scope>
    <source>
        <strain evidence="6 7">GH1-50</strain>
    </source>
</reference>
<evidence type="ECO:0000256" key="4">
    <source>
        <dbReference type="ARBA" id="ARBA00023163"/>
    </source>
</evidence>
<reference evidence="6 7" key="1">
    <citation type="submission" date="2019-12" db="EMBL/GenBank/DDBJ databases">
        <authorList>
            <person name="Lee S.D."/>
        </authorList>
    </citation>
    <scope>NUCLEOTIDE SEQUENCE [LARGE SCALE GENOMIC DNA]</scope>
    <source>
        <strain evidence="6 7">GH1-50</strain>
    </source>
</reference>
<keyword evidence="3" id="KW-0238">DNA-binding</keyword>
<dbReference type="InterPro" id="IPR036388">
    <property type="entry name" value="WH-like_DNA-bd_sf"/>
</dbReference>
<dbReference type="InterPro" id="IPR011991">
    <property type="entry name" value="ArsR-like_HTH"/>
</dbReference>
<dbReference type="InterPro" id="IPR036390">
    <property type="entry name" value="WH_DNA-bd_sf"/>
</dbReference>
<accession>A0A7C9N3A9</accession>
<dbReference type="SUPFAM" id="SSF100950">
    <property type="entry name" value="NagB/RpiA/CoA transferase-like"/>
    <property type="match status" value="1"/>
</dbReference>
<gene>
    <name evidence="6" type="ORF">GQ651_18585</name>
</gene>
<evidence type="ECO:0000259" key="5">
    <source>
        <dbReference type="PROSITE" id="PS51000"/>
    </source>
</evidence>
<dbReference type="Proteomes" id="UP000480350">
    <property type="component" value="Unassembled WGS sequence"/>
</dbReference>
<dbReference type="PRINTS" id="PR00037">
    <property type="entry name" value="HTHLACR"/>
</dbReference>
<feature type="domain" description="HTH deoR-type" evidence="5">
    <location>
        <begin position="8"/>
        <end position="63"/>
    </location>
</feature>
<dbReference type="Gene3D" id="1.10.10.10">
    <property type="entry name" value="Winged helix-like DNA-binding domain superfamily/Winged helix DNA-binding domain"/>
    <property type="match status" value="1"/>
</dbReference>
<dbReference type="SMART" id="SM00420">
    <property type="entry name" value="HTH_DEOR"/>
    <property type="match status" value="1"/>
</dbReference>
<protein>
    <submittedName>
        <fullName evidence="6">DeoR family transcriptional regulator</fullName>
    </submittedName>
</protein>
<dbReference type="InterPro" id="IPR014036">
    <property type="entry name" value="DeoR-like_C"/>
</dbReference>
<dbReference type="InterPro" id="IPR001034">
    <property type="entry name" value="DeoR_HTH"/>
</dbReference>
<comment type="caution">
    <text evidence="6">The sequence shown here is derived from an EMBL/GenBank/DDBJ whole genome shotgun (WGS) entry which is preliminary data.</text>
</comment>
<dbReference type="InterPro" id="IPR050313">
    <property type="entry name" value="Carb_Metab_HTH_regulators"/>
</dbReference>
<dbReference type="GO" id="GO:0003700">
    <property type="term" value="F:DNA-binding transcription factor activity"/>
    <property type="evidence" value="ECO:0007669"/>
    <property type="project" value="InterPro"/>
</dbReference>
<evidence type="ECO:0000256" key="3">
    <source>
        <dbReference type="ARBA" id="ARBA00023125"/>
    </source>
</evidence>
<evidence type="ECO:0000256" key="1">
    <source>
        <dbReference type="ARBA" id="ARBA00022491"/>
    </source>
</evidence>
<dbReference type="CDD" id="cd00090">
    <property type="entry name" value="HTH_ARSR"/>
    <property type="match status" value="1"/>
</dbReference>
<organism evidence="6 7">
    <name type="scientific">Kangsaoukella pontilimi</name>
    <dbReference type="NCBI Taxonomy" id="2691042"/>
    <lineage>
        <taxon>Bacteria</taxon>
        <taxon>Pseudomonadati</taxon>
        <taxon>Pseudomonadota</taxon>
        <taxon>Alphaproteobacteria</taxon>
        <taxon>Rhodobacterales</taxon>
        <taxon>Paracoccaceae</taxon>
        <taxon>Kangsaoukella</taxon>
    </lineage>
</organism>
<evidence type="ECO:0000313" key="7">
    <source>
        <dbReference type="Proteomes" id="UP000480350"/>
    </source>
</evidence>
<evidence type="ECO:0000256" key="2">
    <source>
        <dbReference type="ARBA" id="ARBA00023015"/>
    </source>
</evidence>
<dbReference type="EMBL" id="WUPT01000007">
    <property type="protein sequence ID" value="MXQ09858.1"/>
    <property type="molecule type" value="Genomic_DNA"/>
</dbReference>
<dbReference type="InterPro" id="IPR018356">
    <property type="entry name" value="Tscrpt_reg_HTH_DeoR_CS"/>
</dbReference>
<keyword evidence="2" id="KW-0805">Transcription regulation</keyword>
<keyword evidence="4" id="KW-0804">Transcription</keyword>
<sequence>MMDDFRLGAARRRRIVDLVEGRGSVAVGELSKELGVSAATIRRDLKELGETGVVTRTHGGVLNNASALVDLPNSERMLLHAEEKRRIGRAAIETLAGDETVFLDAGTTALTIAENAHQKAGCRYVTTCLRVASRLRDQGIPRFYLIGGAYIGVNDSFGGRLAISAIRTLSFDISFLCCSSIDLASRSISIGDEGYSQIHAEVVAASRRNIVVAHHEKLGAGGFIKTASFDDIDCLITDDGLDRESQHRLENAGMSLVLA</sequence>
<evidence type="ECO:0000313" key="6">
    <source>
        <dbReference type="EMBL" id="MXQ09858.1"/>
    </source>
</evidence>